<reference evidence="9 10" key="1">
    <citation type="journal article" date="2019" name="Sci. Rep.">
        <title>Orb-weaving spider Araneus ventricosus genome elucidates the spidroin gene catalogue.</title>
        <authorList>
            <person name="Kono N."/>
            <person name="Nakamura H."/>
            <person name="Ohtoshi R."/>
            <person name="Moran D.A.P."/>
            <person name="Shinohara A."/>
            <person name="Yoshida Y."/>
            <person name="Fujiwara M."/>
            <person name="Mori M."/>
            <person name="Tomita M."/>
            <person name="Arakawa K."/>
        </authorList>
    </citation>
    <scope>NUCLEOTIDE SEQUENCE [LARGE SCALE GENOMIC DNA]</scope>
</reference>
<keyword evidence="4" id="KW-0949">S-adenosyl-L-methionine</keyword>
<evidence type="ECO:0000256" key="4">
    <source>
        <dbReference type="ARBA" id="ARBA00022691"/>
    </source>
</evidence>
<name>A0A4Y2MWM0_ARAVE</name>
<dbReference type="SMART" id="SM01291">
    <property type="entry name" value="N-SET"/>
    <property type="match status" value="1"/>
</dbReference>
<evidence type="ECO:0000256" key="3">
    <source>
        <dbReference type="ARBA" id="ARBA00022679"/>
    </source>
</evidence>
<proteinExistence type="predicted"/>
<dbReference type="Pfam" id="PF11764">
    <property type="entry name" value="N-SET"/>
    <property type="match status" value="1"/>
</dbReference>
<keyword evidence="10" id="KW-1185">Reference proteome</keyword>
<comment type="caution">
    <text evidence="9">The sequence shown here is derived from an EMBL/GenBank/DDBJ whole genome shotgun (WGS) entry which is preliminary data.</text>
</comment>
<evidence type="ECO:0000256" key="7">
    <source>
        <dbReference type="SAM" id="MobiDB-lite"/>
    </source>
</evidence>
<feature type="region of interest" description="Disordered" evidence="7">
    <location>
        <begin position="79"/>
        <end position="107"/>
    </location>
</feature>
<evidence type="ECO:0000256" key="6">
    <source>
        <dbReference type="ARBA" id="ARBA00023242"/>
    </source>
</evidence>
<dbReference type="InterPro" id="IPR024657">
    <property type="entry name" value="COMPASS_Set1_N-SET"/>
</dbReference>
<dbReference type="InterPro" id="IPR044570">
    <property type="entry name" value="Set1-like"/>
</dbReference>
<dbReference type="GO" id="GO:0048188">
    <property type="term" value="C:Set1C/COMPASS complex"/>
    <property type="evidence" value="ECO:0007669"/>
    <property type="project" value="TreeGrafter"/>
</dbReference>
<dbReference type="EMBL" id="BGPR01124969">
    <property type="protein sequence ID" value="GBN30972.1"/>
    <property type="molecule type" value="Genomic_DNA"/>
</dbReference>
<evidence type="ECO:0000256" key="2">
    <source>
        <dbReference type="ARBA" id="ARBA00022603"/>
    </source>
</evidence>
<keyword evidence="6" id="KW-0539">Nucleus</keyword>
<dbReference type="AlphaFoldDB" id="A0A4Y2MWM0"/>
<accession>A0A4Y2MWM0</accession>
<gene>
    <name evidence="9" type="ORF">AVEN_183252_1</name>
</gene>
<dbReference type="OrthoDB" id="6429442at2759"/>
<evidence type="ECO:0000313" key="9">
    <source>
        <dbReference type="EMBL" id="GBN30972.1"/>
    </source>
</evidence>
<evidence type="ECO:0000256" key="1">
    <source>
        <dbReference type="ARBA" id="ARBA00004123"/>
    </source>
</evidence>
<dbReference type="GO" id="GO:0032259">
    <property type="term" value="P:methylation"/>
    <property type="evidence" value="ECO:0007669"/>
    <property type="project" value="UniProtKB-KW"/>
</dbReference>
<dbReference type="PANTHER" id="PTHR45814">
    <property type="entry name" value="HISTONE-LYSINE N-METHYLTRANSFERASE SETD1"/>
    <property type="match status" value="1"/>
</dbReference>
<evidence type="ECO:0000313" key="10">
    <source>
        <dbReference type="Proteomes" id="UP000499080"/>
    </source>
</evidence>
<feature type="domain" description="COMPASS complex Set1 subunit N-SET" evidence="8">
    <location>
        <begin position="3"/>
        <end position="124"/>
    </location>
</feature>
<keyword evidence="2" id="KW-0489">Methyltransferase</keyword>
<evidence type="ECO:0000256" key="5">
    <source>
        <dbReference type="ARBA" id="ARBA00022853"/>
    </source>
</evidence>
<comment type="subcellular location">
    <subcellularLocation>
        <location evidence="1">Nucleus</location>
    </subcellularLocation>
</comment>
<organism evidence="9 10">
    <name type="scientific">Araneus ventricosus</name>
    <name type="common">Orbweaver spider</name>
    <name type="synonym">Epeira ventricosa</name>
    <dbReference type="NCBI Taxonomy" id="182803"/>
    <lineage>
        <taxon>Eukaryota</taxon>
        <taxon>Metazoa</taxon>
        <taxon>Ecdysozoa</taxon>
        <taxon>Arthropoda</taxon>
        <taxon>Chelicerata</taxon>
        <taxon>Arachnida</taxon>
        <taxon>Araneae</taxon>
        <taxon>Araneomorphae</taxon>
        <taxon>Entelegynae</taxon>
        <taxon>Araneoidea</taxon>
        <taxon>Araneidae</taxon>
        <taxon>Araneus</taxon>
    </lineage>
</organism>
<keyword evidence="3" id="KW-0808">Transferase</keyword>
<protein>
    <recommendedName>
        <fullName evidence="8">COMPASS complex Set1 subunit N-SET domain-containing protein</fullName>
    </recommendedName>
</protein>
<dbReference type="PANTHER" id="PTHR45814:SF2">
    <property type="entry name" value="HISTONE-LYSINE N-METHYLTRANSFERASE SETD1"/>
    <property type="match status" value="1"/>
</dbReference>
<dbReference type="Proteomes" id="UP000499080">
    <property type="component" value="Unassembled WGS sequence"/>
</dbReference>
<sequence>MQPSHSFNQINSRLQRFWIKNFVKFSCIFLNICLPPVPTPPKKKKKDEGMRTHLSGCARCEGYYKIDDREKAVYNHGAISSLDNDGEDPANKVKTTAQSNREARSNQRRLLTSFGEADFTSDLLKFNQLKVND</sequence>
<keyword evidence="5" id="KW-0156">Chromatin regulator</keyword>
<evidence type="ECO:0000259" key="8">
    <source>
        <dbReference type="SMART" id="SM01291"/>
    </source>
</evidence>
<dbReference type="GO" id="GO:0042800">
    <property type="term" value="F:histone H3K4 methyltransferase activity"/>
    <property type="evidence" value="ECO:0007669"/>
    <property type="project" value="InterPro"/>
</dbReference>